<comment type="caution">
    <text evidence="2">The sequence shown here is derived from an EMBL/GenBank/DDBJ whole genome shotgun (WGS) entry which is preliminary data.</text>
</comment>
<reference evidence="2 3" key="1">
    <citation type="journal article" date="2018" name="ACS Chem. Biol.">
        <title>Ketoreductase domain dysfunction expands chemodiversity: malyngamide biosynthesis in the cyanobacterium Okeania hirsuta.</title>
        <authorList>
            <person name="Moss N.A."/>
            <person name="Leao T."/>
            <person name="Rankin M."/>
            <person name="McCullough T.M."/>
            <person name="Qu P."/>
            <person name="Korobeynikov A."/>
            <person name="Smith J.L."/>
            <person name="Gerwick L."/>
            <person name="Gerwick W.H."/>
        </authorList>
    </citation>
    <scope>NUCLEOTIDE SEQUENCE [LARGE SCALE GENOMIC DNA]</scope>
    <source>
        <strain evidence="2 3">PAB10Feb10-1</strain>
    </source>
</reference>
<keyword evidence="3" id="KW-1185">Reference proteome</keyword>
<evidence type="ECO:0000259" key="1">
    <source>
        <dbReference type="Pfam" id="PF00535"/>
    </source>
</evidence>
<sequence length="250" mass="28084">MLLEKIFVIIPVLNEESTITNVIKSLQSYGLKNIIVVDNGSTDKSIEKAKKAGAKVIKEPISGYGKACWRGIQNTPLECDWILFCDGDGSDDLKQLPKFLTATNKYDLILGDRRATKVGRSAMTPVQNFGNKLATFLIGLGWGYWYQDLGPLRLIRKSNLERIRMQDRGFGWTVEMQARAVECDLKITEIPVGYRRRQGGRSKISGTIKGSFQAGTIILTTLGKLYLKYLWKNLELQNNTNKFLSRGVGE</sequence>
<evidence type="ECO:0000313" key="3">
    <source>
        <dbReference type="Proteomes" id="UP000269154"/>
    </source>
</evidence>
<dbReference type="PANTHER" id="PTHR48090">
    <property type="entry name" value="UNDECAPRENYL-PHOSPHATE 4-DEOXY-4-FORMAMIDO-L-ARABINOSE TRANSFERASE-RELATED"/>
    <property type="match status" value="1"/>
</dbReference>
<dbReference type="AlphaFoldDB" id="A0A3N6RE02"/>
<organism evidence="2 3">
    <name type="scientific">Okeania hirsuta</name>
    <dbReference type="NCBI Taxonomy" id="1458930"/>
    <lineage>
        <taxon>Bacteria</taxon>
        <taxon>Bacillati</taxon>
        <taxon>Cyanobacteriota</taxon>
        <taxon>Cyanophyceae</taxon>
        <taxon>Oscillatoriophycideae</taxon>
        <taxon>Oscillatoriales</taxon>
        <taxon>Microcoleaceae</taxon>
        <taxon>Okeania</taxon>
    </lineage>
</organism>
<proteinExistence type="predicted"/>
<evidence type="ECO:0000313" key="2">
    <source>
        <dbReference type="EMBL" id="RQH38467.1"/>
    </source>
</evidence>
<dbReference type="Proteomes" id="UP000269154">
    <property type="component" value="Unassembled WGS sequence"/>
</dbReference>
<feature type="domain" description="Glycosyltransferase 2-like" evidence="1">
    <location>
        <begin position="8"/>
        <end position="138"/>
    </location>
</feature>
<keyword evidence="2" id="KW-0808">Transferase</keyword>
<dbReference type="SUPFAM" id="SSF53448">
    <property type="entry name" value="Nucleotide-diphospho-sugar transferases"/>
    <property type="match status" value="1"/>
</dbReference>
<dbReference type="EMBL" id="RCBY01000101">
    <property type="protein sequence ID" value="RQH38467.1"/>
    <property type="molecule type" value="Genomic_DNA"/>
</dbReference>
<dbReference type="GO" id="GO:0016740">
    <property type="term" value="F:transferase activity"/>
    <property type="evidence" value="ECO:0007669"/>
    <property type="project" value="UniProtKB-KW"/>
</dbReference>
<dbReference type="CDD" id="cd04179">
    <property type="entry name" value="DPM_DPG-synthase_like"/>
    <property type="match status" value="1"/>
</dbReference>
<dbReference type="PANTHER" id="PTHR48090:SF7">
    <property type="entry name" value="RFBJ PROTEIN"/>
    <property type="match status" value="1"/>
</dbReference>
<dbReference type="InterPro" id="IPR001173">
    <property type="entry name" value="Glyco_trans_2-like"/>
</dbReference>
<accession>A0A3N6RE02</accession>
<dbReference type="InterPro" id="IPR029044">
    <property type="entry name" value="Nucleotide-diphossugar_trans"/>
</dbReference>
<dbReference type="Gene3D" id="3.90.550.10">
    <property type="entry name" value="Spore Coat Polysaccharide Biosynthesis Protein SpsA, Chain A"/>
    <property type="match status" value="1"/>
</dbReference>
<dbReference type="OrthoDB" id="9811222at2"/>
<gene>
    <name evidence="2" type="ORF">D5R40_17700</name>
</gene>
<protein>
    <submittedName>
        <fullName evidence="2">Glycosyltransferase family 2 protein</fullName>
    </submittedName>
</protein>
<dbReference type="RefSeq" id="WP_124147244.1">
    <property type="nucleotide sequence ID" value="NZ_CAWOKI010000248.1"/>
</dbReference>
<name>A0A3N6RE02_9CYAN</name>
<dbReference type="Pfam" id="PF00535">
    <property type="entry name" value="Glycos_transf_2"/>
    <property type="match status" value="1"/>
</dbReference>
<dbReference type="InterPro" id="IPR050256">
    <property type="entry name" value="Glycosyltransferase_2"/>
</dbReference>